<keyword evidence="4 7" id="KW-1133">Transmembrane helix</keyword>
<feature type="domain" description="ResB-like" evidence="8">
    <location>
        <begin position="1"/>
        <end position="483"/>
    </location>
</feature>
<keyword evidence="3" id="KW-0201">Cytochrome c-type biogenesis</keyword>
<gene>
    <name evidence="9" type="ORF">KRR39_17075</name>
</gene>
<keyword evidence="10" id="KW-1185">Reference proteome</keyword>
<evidence type="ECO:0000256" key="7">
    <source>
        <dbReference type="SAM" id="Phobius"/>
    </source>
</evidence>
<dbReference type="PANTHER" id="PTHR31566">
    <property type="entry name" value="CYTOCHROME C BIOGENESIS PROTEIN CCS1, CHLOROPLASTIC"/>
    <property type="match status" value="1"/>
</dbReference>
<evidence type="ECO:0000256" key="5">
    <source>
        <dbReference type="ARBA" id="ARBA00023136"/>
    </source>
</evidence>
<feature type="transmembrane region" description="Helical" evidence="7">
    <location>
        <begin position="425"/>
        <end position="444"/>
    </location>
</feature>
<dbReference type="EMBL" id="CP077062">
    <property type="protein sequence ID" value="QWZ10636.1"/>
    <property type="molecule type" value="Genomic_DNA"/>
</dbReference>
<evidence type="ECO:0000256" key="6">
    <source>
        <dbReference type="SAM" id="MobiDB-lite"/>
    </source>
</evidence>
<dbReference type="Pfam" id="PF05140">
    <property type="entry name" value="ResB"/>
    <property type="match status" value="1"/>
</dbReference>
<evidence type="ECO:0000256" key="3">
    <source>
        <dbReference type="ARBA" id="ARBA00022748"/>
    </source>
</evidence>
<dbReference type="InterPro" id="IPR023494">
    <property type="entry name" value="Cyt_c_bgen_Ccs1/CcsB/ResB"/>
</dbReference>
<evidence type="ECO:0000256" key="2">
    <source>
        <dbReference type="ARBA" id="ARBA00022692"/>
    </source>
</evidence>
<evidence type="ECO:0000313" key="10">
    <source>
        <dbReference type="Proteomes" id="UP000683575"/>
    </source>
</evidence>
<accession>A0A975T346</accession>
<organism evidence="9 10">
    <name type="scientific">Nocardioides panacis</name>
    <dbReference type="NCBI Taxonomy" id="2849501"/>
    <lineage>
        <taxon>Bacteria</taxon>
        <taxon>Bacillati</taxon>
        <taxon>Actinomycetota</taxon>
        <taxon>Actinomycetes</taxon>
        <taxon>Propionibacteriales</taxon>
        <taxon>Nocardioidaceae</taxon>
        <taxon>Nocardioides</taxon>
    </lineage>
</organism>
<name>A0A975T346_9ACTN</name>
<dbReference type="AlphaFoldDB" id="A0A975T346"/>
<protein>
    <submittedName>
        <fullName evidence="9">Cytochrome c biogenesis protein ResB</fullName>
    </submittedName>
</protein>
<dbReference type="InterPro" id="IPR007816">
    <property type="entry name" value="ResB-like_domain"/>
</dbReference>
<evidence type="ECO:0000313" key="9">
    <source>
        <dbReference type="EMBL" id="QWZ10636.1"/>
    </source>
</evidence>
<feature type="transmembrane region" description="Helical" evidence="7">
    <location>
        <begin position="57"/>
        <end position="76"/>
    </location>
</feature>
<evidence type="ECO:0000256" key="4">
    <source>
        <dbReference type="ARBA" id="ARBA00022989"/>
    </source>
</evidence>
<proteinExistence type="predicted"/>
<evidence type="ECO:0000256" key="1">
    <source>
        <dbReference type="ARBA" id="ARBA00004141"/>
    </source>
</evidence>
<feature type="compositionally biased region" description="Basic and acidic residues" evidence="6">
    <location>
        <begin position="498"/>
        <end position="520"/>
    </location>
</feature>
<dbReference type="KEGG" id="nps:KRR39_17075"/>
<keyword evidence="2 7" id="KW-0812">Transmembrane</keyword>
<evidence type="ECO:0000259" key="8">
    <source>
        <dbReference type="Pfam" id="PF05140"/>
    </source>
</evidence>
<reference evidence="9" key="1">
    <citation type="submission" date="2021-06" db="EMBL/GenBank/DDBJ databases">
        <title>Complete genome sequence of Nocardioides sp. G188.</title>
        <authorList>
            <person name="Im W.-T."/>
        </authorList>
    </citation>
    <scope>NUCLEOTIDE SEQUENCE</scope>
    <source>
        <strain evidence="9">G188</strain>
    </source>
</reference>
<comment type="subcellular location">
    <subcellularLocation>
        <location evidence="1">Membrane</location>
        <topology evidence="1">Multi-pass membrane protein</topology>
    </subcellularLocation>
</comment>
<feature type="transmembrane region" description="Helical" evidence="7">
    <location>
        <begin position="150"/>
        <end position="171"/>
    </location>
</feature>
<dbReference type="Proteomes" id="UP000683575">
    <property type="component" value="Chromosome"/>
</dbReference>
<dbReference type="PANTHER" id="PTHR31566:SF0">
    <property type="entry name" value="CYTOCHROME C BIOGENESIS PROTEIN CCS1, CHLOROPLASTIC"/>
    <property type="match status" value="1"/>
</dbReference>
<dbReference type="GO" id="GO:0017004">
    <property type="term" value="P:cytochrome complex assembly"/>
    <property type="evidence" value="ECO:0007669"/>
    <property type="project" value="UniProtKB-KW"/>
</dbReference>
<keyword evidence="5 7" id="KW-0472">Membrane</keyword>
<sequence length="520" mass="56605">MRTALVLLFLLALAAVPGSVVPQRNIDAVKVADWQDKHPQLTPIYDKLGMFDVFGSVWFSAIYLLLGISLVGCIVPRLRIYWRGFRAEPPRVPRHLGRLPESRRFELDEDTDAVLARARAVLRKKHYRVADREGGALSAERGYLREAGNLLFHVSVLVVLVGFAYGQMFGYKGGVVTVVGNGFSNSLSQYDDFAPGKLFSPDRLTPLSLKVDDFHVKFQTSGPAMGQPESFDANITYRTSPDAAPQTHDLAVNHPLTVDGASVFLVGHGYAPVVTVRDGDGNVAYTGPVVFLPQDASFSSFGVLKVLDAQPEQLGFEGFFYPTYGYTRATGPFSQFPDKLDPVLSLTPSHGDLGLDTGKPQSVYSIDMRHMKTFPSSDPKRLGPNARIKLSPGDTVQLPDDMGSIHFDRVDRWVKLQVSDSPGKGIALAGVLLGIVGLMGSLFIRPRRAWVRVARGGDDGRRTVVELAGLDRSSGGDLAAEIDALERLLRGEPAAGGPDHDPDHDPVHDPDSATDSREHA</sequence>
<feature type="region of interest" description="Disordered" evidence="6">
    <location>
        <begin position="489"/>
        <end position="520"/>
    </location>
</feature>
<dbReference type="GO" id="GO:0016020">
    <property type="term" value="C:membrane"/>
    <property type="evidence" value="ECO:0007669"/>
    <property type="project" value="UniProtKB-SubCell"/>
</dbReference>